<dbReference type="AlphaFoldDB" id="A0A814BZK2"/>
<dbReference type="InterPro" id="IPR000742">
    <property type="entry name" value="EGF"/>
</dbReference>
<evidence type="ECO:0000313" key="5">
    <source>
        <dbReference type="EMBL" id="CAF3573688.1"/>
    </source>
</evidence>
<dbReference type="EMBL" id="CAJNOG010000100">
    <property type="protein sequence ID" value="CAF0941342.1"/>
    <property type="molecule type" value="Genomic_DNA"/>
</dbReference>
<keyword evidence="1" id="KW-0472">Membrane</keyword>
<comment type="caution">
    <text evidence="3">The sequence shown here is derived from an EMBL/GenBank/DDBJ whole genome shotgun (WGS) entry which is preliminary data.</text>
</comment>
<evidence type="ECO:0000259" key="2">
    <source>
        <dbReference type="PROSITE" id="PS00022"/>
    </source>
</evidence>
<organism evidence="3 7">
    <name type="scientific">Adineta steineri</name>
    <dbReference type="NCBI Taxonomy" id="433720"/>
    <lineage>
        <taxon>Eukaryota</taxon>
        <taxon>Metazoa</taxon>
        <taxon>Spiralia</taxon>
        <taxon>Gnathifera</taxon>
        <taxon>Rotifera</taxon>
        <taxon>Eurotatoria</taxon>
        <taxon>Bdelloidea</taxon>
        <taxon>Adinetida</taxon>
        <taxon>Adinetidae</taxon>
        <taxon>Adineta</taxon>
    </lineage>
</organism>
<dbReference type="Proteomes" id="UP000663845">
    <property type="component" value="Unassembled WGS sequence"/>
</dbReference>
<evidence type="ECO:0000313" key="6">
    <source>
        <dbReference type="EMBL" id="CAF3907866.1"/>
    </source>
</evidence>
<keyword evidence="1" id="KW-1133">Transmembrane helix</keyword>
<gene>
    <name evidence="4" type="ORF">JYZ213_LOCUS12748</name>
    <name evidence="6" type="ORF">OKA104_LOCUS24553</name>
    <name evidence="5" type="ORF">OXD698_LOCUS5042</name>
    <name evidence="3" type="ORF">VCS650_LOCUS11056</name>
</gene>
<evidence type="ECO:0000313" key="3">
    <source>
        <dbReference type="EMBL" id="CAF0933247.1"/>
    </source>
</evidence>
<keyword evidence="1" id="KW-0812">Transmembrane</keyword>
<accession>A0A814BZK2</accession>
<dbReference type="OrthoDB" id="6130531at2759"/>
<sequence>MATQTINAFDRHHTIYNNRTYVRTTYSSTRNQLYHPYLKPLPIPSVNLCDFLLYESKIAEDIGSATSLSYINNAEHYDNTYSHTYDNPIECFENYNIKQSLIDIPQTDGKLSDNIKDETVNDDEKSSHNKSSILYYLENKRLVFYACLISLLLLLLIGMGIFLLNKFIRPVVVTTTVNNHYDKMNLSNTSPILTTSRAIITPTLIKILTQSSTTKSVTISTIEVDGSPFSYSMCPPEHWGIGCKNICKPCGLGVCHPVTGKCICPEGIYGEYCDLSKVNDKPKRGDMMS</sequence>
<feature type="domain" description="EGF-like" evidence="2">
    <location>
        <begin position="262"/>
        <end position="273"/>
    </location>
</feature>
<dbReference type="CDD" id="cd00055">
    <property type="entry name" value="EGF_Lam"/>
    <property type="match status" value="1"/>
</dbReference>
<evidence type="ECO:0000313" key="4">
    <source>
        <dbReference type="EMBL" id="CAF0941342.1"/>
    </source>
</evidence>
<dbReference type="PROSITE" id="PS00022">
    <property type="entry name" value="EGF_1"/>
    <property type="match status" value="1"/>
</dbReference>
<protein>
    <recommendedName>
        <fullName evidence="2">EGF-like domain-containing protein</fullName>
    </recommendedName>
</protein>
<evidence type="ECO:0000256" key="1">
    <source>
        <dbReference type="SAM" id="Phobius"/>
    </source>
</evidence>
<evidence type="ECO:0000313" key="7">
    <source>
        <dbReference type="Proteomes" id="UP000663891"/>
    </source>
</evidence>
<dbReference type="EMBL" id="CAJOAY010001975">
    <property type="protein sequence ID" value="CAF3907866.1"/>
    <property type="molecule type" value="Genomic_DNA"/>
</dbReference>
<reference evidence="3" key="1">
    <citation type="submission" date="2021-02" db="EMBL/GenBank/DDBJ databases">
        <authorList>
            <person name="Nowell W R."/>
        </authorList>
    </citation>
    <scope>NUCLEOTIDE SEQUENCE</scope>
</reference>
<name>A0A814BZK2_9BILA</name>
<proteinExistence type="predicted"/>
<dbReference type="Proteomes" id="UP000663891">
    <property type="component" value="Unassembled WGS sequence"/>
</dbReference>
<dbReference type="EMBL" id="CAJNON010000081">
    <property type="protein sequence ID" value="CAF0933247.1"/>
    <property type="molecule type" value="Genomic_DNA"/>
</dbReference>
<dbReference type="Gene3D" id="2.170.300.10">
    <property type="entry name" value="Tie2 ligand-binding domain superfamily"/>
    <property type="match status" value="1"/>
</dbReference>
<dbReference type="InterPro" id="IPR002049">
    <property type="entry name" value="LE_dom"/>
</dbReference>
<feature type="transmembrane region" description="Helical" evidence="1">
    <location>
        <begin position="142"/>
        <end position="164"/>
    </location>
</feature>
<dbReference type="EMBL" id="CAJOAZ010000199">
    <property type="protein sequence ID" value="CAF3573688.1"/>
    <property type="molecule type" value="Genomic_DNA"/>
</dbReference>
<dbReference type="Proteomes" id="UP000663881">
    <property type="component" value="Unassembled WGS sequence"/>
</dbReference>
<dbReference type="Proteomes" id="UP000663844">
    <property type="component" value="Unassembled WGS sequence"/>
</dbReference>